<evidence type="ECO:0000256" key="1">
    <source>
        <dbReference type="SAM" id="Coils"/>
    </source>
</evidence>
<dbReference type="RefSeq" id="WP_183220963.1">
    <property type="nucleotide sequence ID" value="NZ_CP123997.1"/>
</dbReference>
<feature type="chain" id="PRO_5047169629" description="Lipoprotein" evidence="3">
    <location>
        <begin position="27"/>
        <end position="110"/>
    </location>
</feature>
<organism evidence="4 5">
    <name type="scientific">Borreliella yangtzensis</name>
    <dbReference type="NCBI Taxonomy" id="683292"/>
    <lineage>
        <taxon>Bacteria</taxon>
        <taxon>Pseudomonadati</taxon>
        <taxon>Spirochaetota</taxon>
        <taxon>Spirochaetia</taxon>
        <taxon>Spirochaetales</taxon>
        <taxon>Borreliaceae</taxon>
        <taxon>Borreliella</taxon>
    </lineage>
</organism>
<feature type="region of interest" description="Disordered" evidence="2">
    <location>
        <begin position="81"/>
        <end position="110"/>
    </location>
</feature>
<protein>
    <recommendedName>
        <fullName evidence="6">Lipoprotein</fullName>
    </recommendedName>
</protein>
<reference evidence="4 5" key="1">
    <citation type="submission" date="2020-08" db="EMBL/GenBank/DDBJ databases">
        <title>Genomic Encyclopedia of Type Strains, Phase IV (KMG-IV): sequencing the most valuable type-strain genomes for metagenomic binning, comparative biology and taxonomic classification.</title>
        <authorList>
            <person name="Goeker M."/>
        </authorList>
    </citation>
    <scope>NUCLEOTIDE SEQUENCE [LARGE SCALE GENOMIC DNA]</scope>
    <source>
        <strain evidence="4 5">DSM 24625</strain>
    </source>
</reference>
<keyword evidence="3" id="KW-0732">Signal</keyword>
<dbReference type="EMBL" id="JACHFG010000003">
    <property type="protein sequence ID" value="MBB6043292.1"/>
    <property type="molecule type" value="Genomic_DNA"/>
</dbReference>
<sequence length="110" mass="12779">MKKIKLNIIKLNIITAILTLICASCAPDNHIDPYLNSSNDIEKMIQDYENRSREFENRSREFKNLGFSDPRYQELKLKIEKEKAKKSKEPKLKAPKASTKSQAKGKIRKK</sequence>
<evidence type="ECO:0008006" key="6">
    <source>
        <dbReference type="Google" id="ProtNLM"/>
    </source>
</evidence>
<accession>A0ABR6PAJ7</accession>
<proteinExistence type="predicted"/>
<comment type="caution">
    <text evidence="4">The sequence shown here is derived from an EMBL/GenBank/DDBJ whole genome shotgun (WGS) entry which is preliminary data.</text>
</comment>
<evidence type="ECO:0000256" key="2">
    <source>
        <dbReference type="SAM" id="MobiDB-lite"/>
    </source>
</evidence>
<gene>
    <name evidence="4" type="ORF">HNP68_000914</name>
</gene>
<feature type="signal peptide" evidence="3">
    <location>
        <begin position="1"/>
        <end position="26"/>
    </location>
</feature>
<dbReference type="Proteomes" id="UP000555838">
    <property type="component" value="Unassembled WGS sequence"/>
</dbReference>
<dbReference type="NCBIfam" id="NF033729">
    <property type="entry name" value="borfam54_2"/>
    <property type="match status" value="1"/>
</dbReference>
<evidence type="ECO:0000313" key="4">
    <source>
        <dbReference type="EMBL" id="MBB6043292.1"/>
    </source>
</evidence>
<evidence type="ECO:0000256" key="3">
    <source>
        <dbReference type="SAM" id="SignalP"/>
    </source>
</evidence>
<evidence type="ECO:0000313" key="5">
    <source>
        <dbReference type="Proteomes" id="UP000555838"/>
    </source>
</evidence>
<feature type="coiled-coil region" evidence="1">
    <location>
        <begin position="38"/>
        <end position="65"/>
    </location>
</feature>
<name>A0ABR6PAJ7_9SPIR</name>
<keyword evidence="1" id="KW-0175">Coiled coil</keyword>
<feature type="compositionally biased region" description="Basic and acidic residues" evidence="2">
    <location>
        <begin position="81"/>
        <end position="92"/>
    </location>
</feature>
<keyword evidence="5" id="KW-1185">Reference proteome</keyword>